<evidence type="ECO:0000256" key="5">
    <source>
        <dbReference type="ARBA" id="ARBA00023159"/>
    </source>
</evidence>
<accession>A0ABD2JXQ1</accession>
<sequence length="221" mass="24934">MDQQDIANLRIRALMEETEGKLLQIRETIQDLLMSLELQEHVQWADMVQKFCSLAGMFASLQQLMRKPGHNNFDDNVKLMKMTQFVPKNVSLELDPNLTHLTEGRLSNFGHNIVPILLRTKLKPEVEEDELNIERDRSKGDIPKQIKTLNSHIDMLCGKLADFTKLHVVDRREAPSYSQEETVKLVKAICLGRGIYPKAPSSAHAGSADAGRSTSSSQKAK</sequence>
<dbReference type="AlphaFoldDB" id="A0ABD2JXQ1"/>
<dbReference type="GO" id="GO:0005634">
    <property type="term" value="C:nucleus"/>
    <property type="evidence" value="ECO:0007669"/>
    <property type="project" value="UniProtKB-SubCell"/>
</dbReference>
<comment type="subcellular location">
    <subcellularLocation>
        <location evidence="1 8">Nucleus</location>
    </subcellularLocation>
</comment>
<evidence type="ECO:0000256" key="7">
    <source>
        <dbReference type="ARBA" id="ARBA00023242"/>
    </source>
</evidence>
<evidence type="ECO:0000313" key="11">
    <source>
        <dbReference type="Proteomes" id="UP001620645"/>
    </source>
</evidence>
<dbReference type="Proteomes" id="UP001620645">
    <property type="component" value="Unassembled WGS sequence"/>
</dbReference>
<protein>
    <recommendedName>
        <fullName evidence="8">Mediator of RNA polymerase II transcription subunit 8</fullName>
    </recommendedName>
    <alternativeName>
        <fullName evidence="8">Mediator complex subunit 8</fullName>
    </alternativeName>
</protein>
<keyword evidence="4 8" id="KW-0805">Transcription regulation</keyword>
<keyword evidence="5 8" id="KW-0010">Activator</keyword>
<evidence type="ECO:0000256" key="9">
    <source>
        <dbReference type="SAM" id="MobiDB-lite"/>
    </source>
</evidence>
<comment type="function">
    <text evidence="8">Component of the Mediator complex, a coactivator involved in the regulated transcription of nearly all RNA polymerase II-dependent genes. Mediator functions as a bridge to convey information from gene-specific regulatory proteins to the basal RNA polymerase II transcription machinery. Mediator is recruited to promoters by direct interactions with regulatory proteins and serves as a scaffold for the assembly of a functional preinitiation complex with RNA polymerase II and the general transcription factors.</text>
</comment>
<dbReference type="Pfam" id="PF10232">
    <property type="entry name" value="Med8"/>
    <property type="match status" value="1"/>
</dbReference>
<evidence type="ECO:0000256" key="1">
    <source>
        <dbReference type="ARBA" id="ARBA00004123"/>
    </source>
</evidence>
<dbReference type="EMBL" id="JBICCN010000083">
    <property type="protein sequence ID" value="KAL3095420.1"/>
    <property type="molecule type" value="Genomic_DNA"/>
</dbReference>
<keyword evidence="7 8" id="KW-0539">Nucleus</keyword>
<comment type="similarity">
    <text evidence="2 8">Belongs to the Mediator complex subunit 8 family.</text>
</comment>
<name>A0ABD2JXQ1_HETSC</name>
<evidence type="ECO:0000313" key="10">
    <source>
        <dbReference type="EMBL" id="KAL3095420.1"/>
    </source>
</evidence>
<evidence type="ECO:0000256" key="8">
    <source>
        <dbReference type="RuleBase" id="RU364144"/>
    </source>
</evidence>
<reference evidence="10 11" key="1">
    <citation type="submission" date="2024-10" db="EMBL/GenBank/DDBJ databases">
        <authorList>
            <person name="Kim D."/>
        </authorList>
    </citation>
    <scope>NUCLEOTIDE SEQUENCE [LARGE SCALE GENOMIC DNA]</scope>
    <source>
        <strain evidence="10">Taebaek</strain>
    </source>
</reference>
<evidence type="ECO:0000256" key="4">
    <source>
        <dbReference type="ARBA" id="ARBA00023015"/>
    </source>
</evidence>
<evidence type="ECO:0000256" key="3">
    <source>
        <dbReference type="ARBA" id="ARBA00011837"/>
    </source>
</evidence>
<organism evidence="10 11">
    <name type="scientific">Heterodera schachtii</name>
    <name type="common">Sugarbeet cyst nematode worm</name>
    <name type="synonym">Tylenchus schachtii</name>
    <dbReference type="NCBI Taxonomy" id="97005"/>
    <lineage>
        <taxon>Eukaryota</taxon>
        <taxon>Metazoa</taxon>
        <taxon>Ecdysozoa</taxon>
        <taxon>Nematoda</taxon>
        <taxon>Chromadorea</taxon>
        <taxon>Rhabditida</taxon>
        <taxon>Tylenchina</taxon>
        <taxon>Tylenchomorpha</taxon>
        <taxon>Tylenchoidea</taxon>
        <taxon>Heteroderidae</taxon>
        <taxon>Heteroderinae</taxon>
        <taxon>Heterodera</taxon>
    </lineage>
</organism>
<gene>
    <name evidence="8" type="primary">MED8</name>
    <name evidence="10" type="ORF">niasHS_007519</name>
</gene>
<dbReference type="PANTHER" id="PTHR13074">
    <property type="entry name" value="MEDIATOR OF RNA POLYMERASE II TRANSCRIPTION SUBUNIT 8"/>
    <property type="match status" value="1"/>
</dbReference>
<keyword evidence="11" id="KW-1185">Reference proteome</keyword>
<comment type="subunit">
    <text evidence="3 8">Component of the Mediator complex.</text>
</comment>
<dbReference type="PANTHER" id="PTHR13074:SF9">
    <property type="entry name" value="MEDIATOR OF RNA POLYMERASE II TRANSCRIPTION SUBUNIT 8"/>
    <property type="match status" value="1"/>
</dbReference>
<evidence type="ECO:0000256" key="6">
    <source>
        <dbReference type="ARBA" id="ARBA00023163"/>
    </source>
</evidence>
<feature type="compositionally biased region" description="Polar residues" evidence="9">
    <location>
        <begin position="212"/>
        <end position="221"/>
    </location>
</feature>
<keyword evidence="6 8" id="KW-0804">Transcription</keyword>
<comment type="caution">
    <text evidence="10">The sequence shown here is derived from an EMBL/GenBank/DDBJ whole genome shotgun (WGS) entry which is preliminary data.</text>
</comment>
<evidence type="ECO:0000256" key="2">
    <source>
        <dbReference type="ARBA" id="ARBA00005716"/>
    </source>
</evidence>
<dbReference type="InterPro" id="IPR019364">
    <property type="entry name" value="Mediatior_Med8_fun/met"/>
</dbReference>
<feature type="region of interest" description="Disordered" evidence="9">
    <location>
        <begin position="198"/>
        <end position="221"/>
    </location>
</feature>
<proteinExistence type="inferred from homology"/>